<dbReference type="AlphaFoldDB" id="A0A0E9QBH3"/>
<evidence type="ECO:0000313" key="1">
    <source>
        <dbReference type="EMBL" id="JAH13690.1"/>
    </source>
</evidence>
<protein>
    <submittedName>
        <fullName evidence="1">Uncharacterized protein</fullName>
    </submittedName>
</protein>
<organism evidence="1">
    <name type="scientific">Anguilla anguilla</name>
    <name type="common">European freshwater eel</name>
    <name type="synonym">Muraena anguilla</name>
    <dbReference type="NCBI Taxonomy" id="7936"/>
    <lineage>
        <taxon>Eukaryota</taxon>
        <taxon>Metazoa</taxon>
        <taxon>Chordata</taxon>
        <taxon>Craniata</taxon>
        <taxon>Vertebrata</taxon>
        <taxon>Euteleostomi</taxon>
        <taxon>Actinopterygii</taxon>
        <taxon>Neopterygii</taxon>
        <taxon>Teleostei</taxon>
        <taxon>Anguilliformes</taxon>
        <taxon>Anguillidae</taxon>
        <taxon>Anguilla</taxon>
    </lineage>
</organism>
<name>A0A0E9QBH3_ANGAN</name>
<reference evidence="1" key="1">
    <citation type="submission" date="2014-11" db="EMBL/GenBank/DDBJ databases">
        <authorList>
            <person name="Amaro Gonzalez C."/>
        </authorList>
    </citation>
    <scope>NUCLEOTIDE SEQUENCE</scope>
</reference>
<reference evidence="1" key="2">
    <citation type="journal article" date="2015" name="Fish Shellfish Immunol.">
        <title>Early steps in the European eel (Anguilla anguilla)-Vibrio vulnificus interaction in the gills: Role of the RtxA13 toxin.</title>
        <authorList>
            <person name="Callol A."/>
            <person name="Pajuelo D."/>
            <person name="Ebbesson L."/>
            <person name="Teles M."/>
            <person name="MacKenzie S."/>
            <person name="Amaro C."/>
        </authorList>
    </citation>
    <scope>NUCLEOTIDE SEQUENCE</scope>
</reference>
<proteinExistence type="predicted"/>
<dbReference type="EMBL" id="GBXM01094887">
    <property type="protein sequence ID" value="JAH13690.1"/>
    <property type="molecule type" value="Transcribed_RNA"/>
</dbReference>
<sequence length="22" mass="2509">MLCYKLTRKLLLDAAGDQGVYH</sequence>
<accession>A0A0E9QBH3</accession>